<organism evidence="5 6">
    <name type="scientific">Paenibacillus thailandensis</name>
    <dbReference type="NCBI Taxonomy" id="393250"/>
    <lineage>
        <taxon>Bacteria</taxon>
        <taxon>Bacillati</taxon>
        <taxon>Bacillota</taxon>
        <taxon>Bacilli</taxon>
        <taxon>Bacillales</taxon>
        <taxon>Paenibacillaceae</taxon>
        <taxon>Paenibacillus</taxon>
    </lineage>
</organism>
<dbReference type="EMBL" id="JBHUMY010000006">
    <property type="protein sequence ID" value="MFD2660069.1"/>
    <property type="molecule type" value="Genomic_DNA"/>
</dbReference>
<keyword evidence="1" id="KW-0805">Transcription regulation</keyword>
<dbReference type="Proteomes" id="UP001597493">
    <property type="component" value="Unassembled WGS sequence"/>
</dbReference>
<dbReference type="InterPro" id="IPR000551">
    <property type="entry name" value="MerR-type_HTH_dom"/>
</dbReference>
<comment type="caution">
    <text evidence="5">The sequence shown here is derived from an EMBL/GenBank/DDBJ whole genome shotgun (WGS) entry which is preliminary data.</text>
</comment>
<dbReference type="PRINTS" id="PR00040">
    <property type="entry name" value="HTHMERR"/>
</dbReference>
<evidence type="ECO:0000313" key="5">
    <source>
        <dbReference type="EMBL" id="MFD2660069.1"/>
    </source>
</evidence>
<protein>
    <submittedName>
        <fullName evidence="5">MerR family transcriptional regulator</fullName>
    </submittedName>
</protein>
<feature type="domain" description="HTH merR-type" evidence="4">
    <location>
        <begin position="1"/>
        <end position="68"/>
    </location>
</feature>
<dbReference type="Pfam" id="PF13411">
    <property type="entry name" value="MerR_1"/>
    <property type="match status" value="1"/>
</dbReference>
<evidence type="ECO:0000256" key="2">
    <source>
        <dbReference type="ARBA" id="ARBA00023125"/>
    </source>
</evidence>
<evidence type="ECO:0000256" key="1">
    <source>
        <dbReference type="ARBA" id="ARBA00023015"/>
    </source>
</evidence>
<dbReference type="Gene3D" id="1.10.1660.10">
    <property type="match status" value="1"/>
</dbReference>
<dbReference type="SMART" id="SM00422">
    <property type="entry name" value="HTH_MERR"/>
    <property type="match status" value="1"/>
</dbReference>
<evidence type="ECO:0000259" key="4">
    <source>
        <dbReference type="PROSITE" id="PS50937"/>
    </source>
</evidence>
<dbReference type="InterPro" id="IPR047057">
    <property type="entry name" value="MerR_fam"/>
</dbReference>
<dbReference type="PANTHER" id="PTHR30204:SF94">
    <property type="entry name" value="HEAVY METAL-DEPENDENT TRANSCRIPTIONAL REGULATOR HI_0293-RELATED"/>
    <property type="match status" value="1"/>
</dbReference>
<name>A0ABW5QUF9_9BACL</name>
<dbReference type="PROSITE" id="PS50937">
    <property type="entry name" value="HTH_MERR_2"/>
    <property type="match status" value="1"/>
</dbReference>
<gene>
    <name evidence="5" type="ORF">ACFSW5_07270</name>
</gene>
<keyword evidence="6" id="KW-1185">Reference proteome</keyword>
<dbReference type="SUPFAM" id="SSF46955">
    <property type="entry name" value="Putative DNA-binding domain"/>
    <property type="match status" value="1"/>
</dbReference>
<dbReference type="RefSeq" id="WP_379270749.1">
    <property type="nucleotide sequence ID" value="NZ_JBHUGT010000010.1"/>
</dbReference>
<dbReference type="PANTHER" id="PTHR30204">
    <property type="entry name" value="REDOX-CYCLING DRUG-SENSING TRANSCRIPTIONAL ACTIVATOR SOXR"/>
    <property type="match status" value="1"/>
</dbReference>
<keyword evidence="2" id="KW-0238">DNA-binding</keyword>
<accession>A0ABW5QUF9</accession>
<evidence type="ECO:0000313" key="6">
    <source>
        <dbReference type="Proteomes" id="UP001597493"/>
    </source>
</evidence>
<proteinExistence type="predicted"/>
<dbReference type="InterPro" id="IPR009061">
    <property type="entry name" value="DNA-bd_dom_put_sf"/>
</dbReference>
<reference evidence="6" key="1">
    <citation type="journal article" date="2019" name="Int. J. Syst. Evol. Microbiol.">
        <title>The Global Catalogue of Microorganisms (GCM) 10K type strain sequencing project: providing services to taxonomists for standard genome sequencing and annotation.</title>
        <authorList>
            <consortium name="The Broad Institute Genomics Platform"/>
            <consortium name="The Broad Institute Genome Sequencing Center for Infectious Disease"/>
            <person name="Wu L."/>
            <person name="Ma J."/>
        </authorList>
    </citation>
    <scope>NUCLEOTIDE SEQUENCE [LARGE SCALE GENOMIC DNA]</scope>
    <source>
        <strain evidence="6">TISTR 1827</strain>
    </source>
</reference>
<sequence length="121" mass="13930">MKISELSRLTNVSARAIRHYEKKSLLQADRLENDYRVFGESDVKRVKAIQLYLKLGLTTDEIGALFKGEAADPDEYEFCEEMLAAYENKLSHVKGQIEALHELERMLERQIAITKSKKTIV</sequence>
<evidence type="ECO:0000256" key="3">
    <source>
        <dbReference type="ARBA" id="ARBA00023163"/>
    </source>
</evidence>
<keyword evidence="3" id="KW-0804">Transcription</keyword>